<dbReference type="GO" id="GO:0016020">
    <property type="term" value="C:membrane"/>
    <property type="evidence" value="ECO:0007669"/>
    <property type="project" value="UniProtKB-SubCell"/>
</dbReference>
<evidence type="ECO:0000256" key="6">
    <source>
        <dbReference type="SAM" id="Phobius"/>
    </source>
</evidence>
<evidence type="ECO:0000256" key="1">
    <source>
        <dbReference type="ARBA" id="ARBA00004141"/>
    </source>
</evidence>
<dbReference type="AlphaFoldDB" id="A0A2Z6S3J6"/>
<dbReference type="SUPFAM" id="SSF53474">
    <property type="entry name" value="alpha/beta-Hydrolases"/>
    <property type="match status" value="1"/>
</dbReference>
<dbReference type="PANTHER" id="PTHR17920:SF23">
    <property type="entry name" value="DUF726-DOMAIN-CONTAINING PROTEIN"/>
    <property type="match status" value="1"/>
</dbReference>
<evidence type="ECO:0000256" key="2">
    <source>
        <dbReference type="ARBA" id="ARBA00009824"/>
    </source>
</evidence>
<dbReference type="EMBL" id="BEXD01004148">
    <property type="protein sequence ID" value="GBC07503.1"/>
    <property type="molecule type" value="Genomic_DNA"/>
</dbReference>
<name>A0A2Z6S3J6_9GLOM</name>
<evidence type="ECO:0000313" key="7">
    <source>
        <dbReference type="EMBL" id="GBC07503.1"/>
    </source>
</evidence>
<feature type="transmembrane region" description="Helical" evidence="6">
    <location>
        <begin position="354"/>
        <end position="379"/>
    </location>
</feature>
<keyword evidence="8" id="KW-1185">Reference proteome</keyword>
<keyword evidence="5 6" id="KW-0472">Membrane</keyword>
<evidence type="ECO:0000313" key="8">
    <source>
        <dbReference type="Proteomes" id="UP000247702"/>
    </source>
</evidence>
<proteinExistence type="inferred from homology"/>
<dbReference type="STRING" id="94130.A0A2Z6S3J6"/>
<evidence type="ECO:0000256" key="4">
    <source>
        <dbReference type="ARBA" id="ARBA00022989"/>
    </source>
</evidence>
<keyword evidence="4 6" id="KW-1133">Transmembrane helix</keyword>
<dbReference type="InterPro" id="IPR007941">
    <property type="entry name" value="DUF726"/>
</dbReference>
<accession>A0A2Z6S3J6</accession>
<dbReference type="PANTHER" id="PTHR17920">
    <property type="entry name" value="TRANSMEMBRANE AND COILED-COIL DOMAIN-CONTAINING PROTEIN 4 TMCO4"/>
    <property type="match status" value="1"/>
</dbReference>
<comment type="subcellular location">
    <subcellularLocation>
        <location evidence="1">Membrane</location>
        <topology evidence="1">Multi-pass membrane protein</topology>
    </subcellularLocation>
</comment>
<comment type="similarity">
    <text evidence="2">Belongs to the TMCO4 family.</text>
</comment>
<dbReference type="Pfam" id="PF05277">
    <property type="entry name" value="DUF726"/>
    <property type="match status" value="1"/>
</dbReference>
<evidence type="ECO:0000256" key="5">
    <source>
        <dbReference type="ARBA" id="ARBA00023136"/>
    </source>
</evidence>
<evidence type="ECO:0008006" key="9">
    <source>
        <dbReference type="Google" id="ProtNLM"/>
    </source>
</evidence>
<sequence length="693" mass="77128">MLKSKYLTKNKMIQYDKNKINTIKKLKKEKKNYRQTNDINLCKRVQPFQVSYTIKLFCTTLIDISIKQLVVWLVKKVPFLCFKTGEMEKENSSELPTYSHTWTSTQRFDLAALCVYVVSDSSWTNNDAERAWKRSFLASIFRHLAVYDKKEQDVLLRMPKETEDIPAAIDLLSSSFKNLNVDEEKVNLVSDEKKVDLNNNEKLNLNNDEKKVDIRKEIISDMIIICLGLSPSNLEKVDKQLKDDNSKESSLKEKLDNVISKTISSSDSSSPPPIMPAEYDSRSRAILFKLASHLKISPSIIKSTEKALAQHLYFSRKQIEGGENDSQDHEIQELHTSANESLNEREKRKKKWRWLATGAGVIAGATAIGLTGGLAAPLVAAGISAITGASIIVTAASSAALMGSLFGIAGGGLTGYKMHKKAQGLKEFSFTRIVLDDSLPIIPSLHVNIVISGYLLEDNNEVITPWLPTFQNSADYSDTFALSFDTEILQSLGRAFRRFLAESAVKVVANSAIQQTVFAALANALLLPTVLMKVADMIDNPWALGTDRAHKAGLVLADVLIERVQGKRPTVLIGYSLGALVIWHCLLELAKKQQYGLIDTVILIGAPITSTQTSKWESALSVVGRRFVNAYATNDVVLGLIYRMHSLDLNVAGLRAVTYDNVENYDITEFTSGHLGYRDPETLAKILKKVEIY</sequence>
<dbReference type="InterPro" id="IPR029058">
    <property type="entry name" value="AB_hydrolase_fold"/>
</dbReference>
<reference evidence="7 8" key="1">
    <citation type="submission" date="2017-11" db="EMBL/GenBank/DDBJ databases">
        <title>The genome of Rhizophagus clarus HR1 reveals common genetic basis of auxotrophy among arbuscular mycorrhizal fungi.</title>
        <authorList>
            <person name="Kobayashi Y."/>
        </authorList>
    </citation>
    <scope>NUCLEOTIDE SEQUENCE [LARGE SCALE GENOMIC DNA]</scope>
    <source>
        <strain evidence="7 8">HR1</strain>
    </source>
</reference>
<evidence type="ECO:0000256" key="3">
    <source>
        <dbReference type="ARBA" id="ARBA00022692"/>
    </source>
</evidence>
<comment type="caution">
    <text evidence="7">The sequence shown here is derived from an EMBL/GenBank/DDBJ whole genome shotgun (WGS) entry which is preliminary data.</text>
</comment>
<organism evidence="7 8">
    <name type="scientific">Rhizophagus clarus</name>
    <dbReference type="NCBI Taxonomy" id="94130"/>
    <lineage>
        <taxon>Eukaryota</taxon>
        <taxon>Fungi</taxon>
        <taxon>Fungi incertae sedis</taxon>
        <taxon>Mucoromycota</taxon>
        <taxon>Glomeromycotina</taxon>
        <taxon>Glomeromycetes</taxon>
        <taxon>Glomerales</taxon>
        <taxon>Glomeraceae</taxon>
        <taxon>Rhizophagus</taxon>
    </lineage>
</organism>
<dbReference type="Proteomes" id="UP000247702">
    <property type="component" value="Unassembled WGS sequence"/>
</dbReference>
<gene>
    <name evidence="7" type="ORF">RclHR1_00750037</name>
</gene>
<protein>
    <recommendedName>
        <fullName evidence="9">DUF726-domain-containing protein</fullName>
    </recommendedName>
</protein>
<feature type="transmembrane region" description="Helical" evidence="6">
    <location>
        <begin position="391"/>
        <end position="416"/>
    </location>
</feature>
<keyword evidence="3 6" id="KW-0812">Transmembrane</keyword>